<dbReference type="Gene3D" id="3.40.50.1820">
    <property type="entry name" value="alpha/beta hydrolase"/>
    <property type="match status" value="1"/>
</dbReference>
<sequence length="217" mass="22543">MRTREVTIPVVADGLPADLIIPERATGVVLFAHGSGSSRHSPRNVAVAHVLNDRSLATVLVDLLTPAEDAVDARTAELRFDIGMLADRLAAIVDWMATDPDLGPLPVGLFGASTGAAAALVAAAARPERVRAVVSRGGRPDLAGTALSQVRAPTLLLVGGLDEEVIVLNEQAQAKLGDVAELRIVPGATHLFEEPGTLDQVADHAAGWFANRLAVPA</sequence>
<evidence type="ECO:0000313" key="4">
    <source>
        <dbReference type="Proteomes" id="UP000198221"/>
    </source>
</evidence>
<feature type="domain" description="Dienelactone hydrolase" evidence="2">
    <location>
        <begin position="85"/>
        <end position="198"/>
    </location>
</feature>
<dbReference type="AlphaFoldDB" id="A0A1C5HHB1"/>
<reference evidence="4" key="1">
    <citation type="submission" date="2016-06" db="EMBL/GenBank/DDBJ databases">
        <authorList>
            <person name="Varghese N."/>
            <person name="Submissions Spin"/>
        </authorList>
    </citation>
    <scope>NUCLEOTIDE SEQUENCE [LARGE SCALE GENOMIC DNA]</scope>
    <source>
        <strain evidence="4">DSM 43819</strain>
    </source>
</reference>
<dbReference type="InterPro" id="IPR050261">
    <property type="entry name" value="FrsA_esterase"/>
</dbReference>
<dbReference type="SUPFAM" id="SSF53474">
    <property type="entry name" value="alpha/beta-Hydrolases"/>
    <property type="match status" value="1"/>
</dbReference>
<evidence type="ECO:0000313" key="3">
    <source>
        <dbReference type="EMBL" id="SCG45257.1"/>
    </source>
</evidence>
<dbReference type="RefSeq" id="WP_089015791.1">
    <property type="nucleotide sequence ID" value="NZ_LT607754.1"/>
</dbReference>
<name>A0A1C5HHB1_9ACTN</name>
<dbReference type="PANTHER" id="PTHR22946">
    <property type="entry name" value="DIENELACTONE HYDROLASE DOMAIN-CONTAINING PROTEIN-RELATED"/>
    <property type="match status" value="1"/>
</dbReference>
<dbReference type="InterPro" id="IPR029058">
    <property type="entry name" value="AB_hydrolase_fold"/>
</dbReference>
<keyword evidence="3" id="KW-0378">Hydrolase</keyword>
<accession>A0A1C5HHB1</accession>
<dbReference type="Proteomes" id="UP000198221">
    <property type="component" value="Chromosome I"/>
</dbReference>
<protein>
    <submittedName>
        <fullName evidence="3">Dienelactone hydrolase</fullName>
    </submittedName>
</protein>
<proteinExistence type="inferred from homology"/>
<evidence type="ECO:0000256" key="1">
    <source>
        <dbReference type="ARBA" id="ARBA00008645"/>
    </source>
</evidence>
<keyword evidence="4" id="KW-1185">Reference proteome</keyword>
<organism evidence="3 4">
    <name type="scientific">Micromonospora inositola</name>
    <dbReference type="NCBI Taxonomy" id="47865"/>
    <lineage>
        <taxon>Bacteria</taxon>
        <taxon>Bacillati</taxon>
        <taxon>Actinomycetota</taxon>
        <taxon>Actinomycetes</taxon>
        <taxon>Micromonosporales</taxon>
        <taxon>Micromonosporaceae</taxon>
        <taxon>Micromonospora</taxon>
    </lineage>
</organism>
<dbReference type="GO" id="GO:0016787">
    <property type="term" value="F:hydrolase activity"/>
    <property type="evidence" value="ECO:0007669"/>
    <property type="project" value="UniProtKB-KW"/>
</dbReference>
<dbReference type="OrthoDB" id="9810066at2"/>
<comment type="similarity">
    <text evidence="1">Belongs to the AB hydrolase superfamily.</text>
</comment>
<evidence type="ECO:0000259" key="2">
    <source>
        <dbReference type="Pfam" id="PF01738"/>
    </source>
</evidence>
<dbReference type="Pfam" id="PF01738">
    <property type="entry name" value="DLH"/>
    <property type="match status" value="1"/>
</dbReference>
<dbReference type="InterPro" id="IPR002925">
    <property type="entry name" value="Dienelactn_hydro"/>
</dbReference>
<gene>
    <name evidence="3" type="ORF">GA0070613_1318</name>
</gene>
<dbReference type="EMBL" id="LT607754">
    <property type="protein sequence ID" value="SCG45257.1"/>
    <property type="molecule type" value="Genomic_DNA"/>
</dbReference>